<feature type="domain" description="Helicase C-terminal" evidence="10">
    <location>
        <begin position="389"/>
        <end position="534"/>
    </location>
</feature>
<dbReference type="GO" id="GO:0003724">
    <property type="term" value="F:RNA helicase activity"/>
    <property type="evidence" value="ECO:0007669"/>
    <property type="project" value="UniProtKB-EC"/>
</dbReference>
<reference evidence="12" key="1">
    <citation type="submission" date="2021-02" db="EMBL/GenBank/DDBJ databases">
        <authorList>
            <person name="Nowell W R."/>
        </authorList>
    </citation>
    <scope>NUCLEOTIDE SEQUENCE</scope>
</reference>
<dbReference type="CDD" id="cd18787">
    <property type="entry name" value="SF2_C_DEAD"/>
    <property type="match status" value="1"/>
</dbReference>
<keyword evidence="1 7" id="KW-0547">Nucleotide-binding</keyword>
<dbReference type="PROSITE" id="PS51192">
    <property type="entry name" value="HELICASE_ATP_BIND_1"/>
    <property type="match status" value="1"/>
</dbReference>
<dbReference type="GO" id="GO:0005524">
    <property type="term" value="F:ATP binding"/>
    <property type="evidence" value="ECO:0007669"/>
    <property type="project" value="UniProtKB-UniRule"/>
</dbReference>
<evidence type="ECO:0000259" key="9">
    <source>
        <dbReference type="PROSITE" id="PS51192"/>
    </source>
</evidence>
<keyword evidence="3 7" id="KW-0347">Helicase</keyword>
<dbReference type="SUPFAM" id="SSF52540">
    <property type="entry name" value="P-loop containing nucleoside triphosphate hydrolases"/>
    <property type="match status" value="1"/>
</dbReference>
<evidence type="ECO:0000313" key="14">
    <source>
        <dbReference type="Proteomes" id="UP000663829"/>
    </source>
</evidence>
<keyword evidence="5 7" id="KW-0694">RNA-binding</keyword>
<feature type="short sequence motif" description="Q motif" evidence="6">
    <location>
        <begin position="115"/>
        <end position="143"/>
    </location>
</feature>
<comment type="domain">
    <text evidence="7">The Q motif is unique to and characteristic of the DEAD box family of RNA helicases and controls ATP binding and hydrolysis.</text>
</comment>
<evidence type="ECO:0000256" key="6">
    <source>
        <dbReference type="PROSITE-ProRule" id="PRU00552"/>
    </source>
</evidence>
<dbReference type="CDD" id="cd17946">
    <property type="entry name" value="DEADc_DDX24"/>
    <property type="match status" value="1"/>
</dbReference>
<dbReference type="AlphaFoldDB" id="A0A814IAU4"/>
<dbReference type="InterPro" id="IPR001650">
    <property type="entry name" value="Helicase_C-like"/>
</dbReference>
<gene>
    <name evidence="12" type="ORF">GPM918_LOCUS14766</name>
    <name evidence="13" type="ORF">SRO942_LOCUS14766</name>
</gene>
<evidence type="ECO:0000259" key="11">
    <source>
        <dbReference type="PROSITE" id="PS51195"/>
    </source>
</evidence>
<evidence type="ECO:0000256" key="4">
    <source>
        <dbReference type="ARBA" id="ARBA00022840"/>
    </source>
</evidence>
<feature type="compositionally biased region" description="Polar residues" evidence="8">
    <location>
        <begin position="78"/>
        <end position="100"/>
    </location>
</feature>
<evidence type="ECO:0000256" key="2">
    <source>
        <dbReference type="ARBA" id="ARBA00022801"/>
    </source>
</evidence>
<accession>A0A814IAU4</accession>
<dbReference type="EC" id="3.6.4.13" evidence="7"/>
<dbReference type="InterPro" id="IPR027417">
    <property type="entry name" value="P-loop_NTPase"/>
</dbReference>
<keyword evidence="4 7" id="KW-0067">ATP-binding</keyword>
<comment type="caution">
    <text evidence="12">The sequence shown here is derived from an EMBL/GenBank/DDBJ whole genome shotgun (WGS) entry which is preliminary data.</text>
</comment>
<protein>
    <recommendedName>
        <fullName evidence="7">ATP-dependent RNA helicase</fullName>
        <ecNumber evidence="7">3.6.4.13</ecNumber>
    </recommendedName>
</protein>
<evidence type="ECO:0000256" key="7">
    <source>
        <dbReference type="RuleBase" id="RU365068"/>
    </source>
</evidence>
<comment type="function">
    <text evidence="7">RNA helicase.</text>
</comment>
<evidence type="ECO:0000256" key="8">
    <source>
        <dbReference type="SAM" id="MobiDB-lite"/>
    </source>
</evidence>
<proteinExistence type="inferred from homology"/>
<keyword evidence="2 7" id="KW-0378">Hydrolase</keyword>
<evidence type="ECO:0000313" key="12">
    <source>
        <dbReference type="EMBL" id="CAF1020769.1"/>
    </source>
</evidence>
<dbReference type="EMBL" id="CAJOBC010003606">
    <property type="protein sequence ID" value="CAF3792191.1"/>
    <property type="molecule type" value="Genomic_DNA"/>
</dbReference>
<dbReference type="SMART" id="SM00490">
    <property type="entry name" value="HELICc"/>
    <property type="match status" value="1"/>
</dbReference>
<dbReference type="OrthoDB" id="4310724at2759"/>
<dbReference type="GO" id="GO:0016787">
    <property type="term" value="F:hydrolase activity"/>
    <property type="evidence" value="ECO:0007669"/>
    <property type="project" value="UniProtKB-KW"/>
</dbReference>
<evidence type="ECO:0000256" key="5">
    <source>
        <dbReference type="ARBA" id="ARBA00022884"/>
    </source>
</evidence>
<feature type="compositionally biased region" description="Basic residues" evidence="8">
    <location>
        <begin position="66"/>
        <end position="77"/>
    </location>
</feature>
<feature type="domain" description="DEAD-box RNA helicase Q" evidence="11">
    <location>
        <begin position="115"/>
        <end position="143"/>
    </location>
</feature>
<organism evidence="12 14">
    <name type="scientific">Didymodactylos carnosus</name>
    <dbReference type="NCBI Taxonomy" id="1234261"/>
    <lineage>
        <taxon>Eukaryota</taxon>
        <taxon>Metazoa</taxon>
        <taxon>Spiralia</taxon>
        <taxon>Gnathifera</taxon>
        <taxon>Rotifera</taxon>
        <taxon>Eurotatoria</taxon>
        <taxon>Bdelloidea</taxon>
        <taxon>Philodinida</taxon>
        <taxon>Philodinidae</taxon>
        <taxon>Didymodactylos</taxon>
    </lineage>
</organism>
<dbReference type="EMBL" id="CAJNOQ010003606">
    <property type="protein sequence ID" value="CAF1020769.1"/>
    <property type="molecule type" value="Genomic_DNA"/>
</dbReference>
<dbReference type="PROSITE" id="PS51194">
    <property type="entry name" value="HELICASE_CTER"/>
    <property type="match status" value="1"/>
</dbReference>
<keyword evidence="14" id="KW-1185">Reference proteome</keyword>
<evidence type="ECO:0000259" key="10">
    <source>
        <dbReference type="PROSITE" id="PS51194"/>
    </source>
</evidence>
<name>A0A814IAU4_9BILA</name>
<comment type="catalytic activity">
    <reaction evidence="7">
        <text>ATP + H2O = ADP + phosphate + H(+)</text>
        <dbReference type="Rhea" id="RHEA:13065"/>
        <dbReference type="ChEBI" id="CHEBI:15377"/>
        <dbReference type="ChEBI" id="CHEBI:15378"/>
        <dbReference type="ChEBI" id="CHEBI:30616"/>
        <dbReference type="ChEBI" id="CHEBI:43474"/>
        <dbReference type="ChEBI" id="CHEBI:456216"/>
        <dbReference type="EC" id="3.6.4.13"/>
    </reaction>
</comment>
<evidence type="ECO:0000256" key="1">
    <source>
        <dbReference type="ARBA" id="ARBA00022741"/>
    </source>
</evidence>
<dbReference type="PANTHER" id="PTHR24031">
    <property type="entry name" value="RNA HELICASE"/>
    <property type="match status" value="1"/>
</dbReference>
<comment type="similarity">
    <text evidence="7">Belongs to the DEAD box helicase family.</text>
</comment>
<sequence>MSDDEGPDYEQLRGMGFICWREINDYNTNDNDTPIADTENKSKKKKRKLSISEENVPTKTDDIPAKKLKTKKKKKASATRSNQTHATSTLHSANKPASNNADDDKSQMEHDTARKIWLDLGVSKTIVQALIEQKFYEPTQIQRMVLPSAIRDRLDIIGAAETGSGKTLAFGIPILTHMENLIKQGEVKYGQFLTLILTPTRELAVQITSHLQTACQYTKLNIAVVVGGMSTHKQERLLSKHPEIVVATPGRFWELINEGDKHISNLSQLRFLVIDETDRMIEKGHFVDLEKILNLCNNLIHLTYSSEEMNHPQRQKFVFSATLMMKELEAMSKNKKQAVTDEHEKLAVLISVVGMSTKPKIIDLTKKFGTVETLTEARVTCSLEEKDHYLYYFLSLYPGRTLIFTNSIDCIKRLQSILTILKMNSLPLHAQMEQKQRLTNLEKFSSSENGILIATDVAARGLDIPNIQHVIHYQVPRSTQLYIHRSGRTARAEREGLSVIVICPEELHLYRKIIKTLNRDEDLQTFPVDFTNFSNIKKRVKLAVEISKLHHQVAKTTHETNWYFKAAKELDIELDEDIRDNELAKSAGTSDSKIKEQQLRNELNILLKQKIKSSDKIYSNSYPLLFGDPEKLLTKKVNLTAIDELKQRKPKQKKRKA</sequence>
<dbReference type="Proteomes" id="UP000681722">
    <property type="component" value="Unassembled WGS sequence"/>
</dbReference>
<feature type="domain" description="Helicase ATP-binding" evidence="9">
    <location>
        <begin position="147"/>
        <end position="341"/>
    </location>
</feature>
<dbReference type="Pfam" id="PF00270">
    <property type="entry name" value="DEAD"/>
    <property type="match status" value="1"/>
</dbReference>
<dbReference type="SMART" id="SM00487">
    <property type="entry name" value="DEXDc"/>
    <property type="match status" value="1"/>
</dbReference>
<dbReference type="Pfam" id="PF00271">
    <property type="entry name" value="Helicase_C"/>
    <property type="match status" value="1"/>
</dbReference>
<dbReference type="GO" id="GO:0003723">
    <property type="term" value="F:RNA binding"/>
    <property type="evidence" value="ECO:0007669"/>
    <property type="project" value="UniProtKB-UniRule"/>
</dbReference>
<dbReference type="InterPro" id="IPR011545">
    <property type="entry name" value="DEAD/DEAH_box_helicase_dom"/>
</dbReference>
<dbReference type="Proteomes" id="UP000663829">
    <property type="component" value="Unassembled WGS sequence"/>
</dbReference>
<dbReference type="Gene3D" id="3.40.50.300">
    <property type="entry name" value="P-loop containing nucleotide triphosphate hydrolases"/>
    <property type="match status" value="2"/>
</dbReference>
<feature type="region of interest" description="Disordered" evidence="8">
    <location>
        <begin position="26"/>
        <end position="108"/>
    </location>
</feature>
<evidence type="ECO:0000256" key="3">
    <source>
        <dbReference type="ARBA" id="ARBA00022806"/>
    </source>
</evidence>
<dbReference type="PROSITE" id="PS51195">
    <property type="entry name" value="Q_MOTIF"/>
    <property type="match status" value="1"/>
</dbReference>
<dbReference type="InterPro" id="IPR014014">
    <property type="entry name" value="RNA_helicase_DEAD_Q_motif"/>
</dbReference>
<dbReference type="InterPro" id="IPR014001">
    <property type="entry name" value="Helicase_ATP-bd"/>
</dbReference>
<evidence type="ECO:0000313" key="13">
    <source>
        <dbReference type="EMBL" id="CAF3792191.1"/>
    </source>
</evidence>